<dbReference type="Proteomes" id="UP000238220">
    <property type="component" value="Unassembled WGS sequence"/>
</dbReference>
<evidence type="ECO:0000313" key="4">
    <source>
        <dbReference type="Proteomes" id="UP000238220"/>
    </source>
</evidence>
<evidence type="ECO:0000256" key="1">
    <source>
        <dbReference type="SAM" id="MobiDB-lite"/>
    </source>
</evidence>
<comment type="caution">
    <text evidence="3">The sequence shown here is derived from an EMBL/GenBank/DDBJ whole genome shotgun (WGS) entry which is preliminary data.</text>
</comment>
<feature type="compositionally biased region" description="Basic residues" evidence="1">
    <location>
        <begin position="136"/>
        <end position="152"/>
    </location>
</feature>
<gene>
    <name evidence="3" type="ORF">C3942_18400</name>
</gene>
<dbReference type="OrthoDB" id="6024118at2"/>
<evidence type="ECO:0000313" key="3">
    <source>
        <dbReference type="EMBL" id="PPE72543.1"/>
    </source>
</evidence>
<dbReference type="EMBL" id="PSNW01000012">
    <property type="protein sequence ID" value="PPE72543.1"/>
    <property type="molecule type" value="Genomic_DNA"/>
</dbReference>
<accession>A0A2S5TC11</accession>
<evidence type="ECO:0000259" key="2">
    <source>
        <dbReference type="Pfam" id="PF08818"/>
    </source>
</evidence>
<dbReference type="Pfam" id="PF08818">
    <property type="entry name" value="DUF1801"/>
    <property type="match status" value="1"/>
</dbReference>
<feature type="region of interest" description="Disordered" evidence="1">
    <location>
        <begin position="123"/>
        <end position="152"/>
    </location>
</feature>
<feature type="domain" description="YdhG-like" evidence="2">
    <location>
        <begin position="21"/>
        <end position="114"/>
    </location>
</feature>
<dbReference type="SUPFAM" id="SSF159888">
    <property type="entry name" value="YdhG-like"/>
    <property type="match status" value="1"/>
</dbReference>
<proteinExistence type="predicted"/>
<protein>
    <recommendedName>
        <fullName evidence="2">YdhG-like domain-containing protein</fullName>
    </recommendedName>
</protein>
<organism evidence="3 4">
    <name type="scientific">Solimonas fluminis</name>
    <dbReference type="NCBI Taxonomy" id="2086571"/>
    <lineage>
        <taxon>Bacteria</taxon>
        <taxon>Pseudomonadati</taxon>
        <taxon>Pseudomonadota</taxon>
        <taxon>Gammaproteobacteria</taxon>
        <taxon>Nevskiales</taxon>
        <taxon>Nevskiaceae</taxon>
        <taxon>Solimonas</taxon>
    </lineage>
</organism>
<dbReference type="InterPro" id="IPR014922">
    <property type="entry name" value="YdhG-like"/>
</dbReference>
<sequence length="152" mass="16422">MQKTPPAANPDAYVAALDGWQRAQVVKLRKAVRGAAELEEVVKWGHLVYFSDGPVLLIRAEPARVLFGFWRGKRLGAIEPRLKPGGQYELATMELREDTVISPAKASELVREAVALNRSLGNPAVPAKKTAAGKALAKKPAAKKTTTKSKTP</sequence>
<reference evidence="3 4" key="1">
    <citation type="submission" date="2018-02" db="EMBL/GenBank/DDBJ databases">
        <title>Genome sequencing of Solimonas sp. HR-BB.</title>
        <authorList>
            <person name="Lee Y."/>
            <person name="Jeon C.O."/>
        </authorList>
    </citation>
    <scope>NUCLEOTIDE SEQUENCE [LARGE SCALE GENOMIC DNA]</scope>
    <source>
        <strain evidence="3 4">HR-BB</strain>
    </source>
</reference>
<dbReference type="AlphaFoldDB" id="A0A2S5TC11"/>
<name>A0A2S5TC11_9GAMM</name>
<keyword evidence="4" id="KW-1185">Reference proteome</keyword>